<reference evidence="1" key="1">
    <citation type="submission" date="2021-03" db="EMBL/GenBank/DDBJ databases">
        <title>Antimicrobial resistance genes in bacteria isolated from Japanese honey, and their potential for conferring macrolide and lincosamide resistance in the American foulbrood pathogen Paenibacillus larvae.</title>
        <authorList>
            <person name="Okamoto M."/>
            <person name="Kumagai M."/>
            <person name="Kanamori H."/>
            <person name="Takamatsu D."/>
        </authorList>
    </citation>
    <scope>NUCLEOTIDE SEQUENCE</scope>
    <source>
        <strain evidence="1">J27TS8</strain>
    </source>
</reference>
<sequence>MKSQCCQADVMKRSKIDAFHGADDEYELQIPVIICRKCGREEQLIFSGQKVKTNHKAS</sequence>
<name>A0A919WIK3_9BACI</name>
<dbReference type="RefSeq" id="WP_170943591.1">
    <property type="nucleotide sequence ID" value="NZ_BORC01000003.1"/>
</dbReference>
<accession>A0A919WIK3</accession>
<dbReference type="AlphaFoldDB" id="A0A919WIK3"/>
<evidence type="ECO:0000313" key="1">
    <source>
        <dbReference type="EMBL" id="GIN62409.1"/>
    </source>
</evidence>
<proteinExistence type="predicted"/>
<gene>
    <name evidence="1" type="ORF">J27TS8_24020</name>
</gene>
<organism evidence="1 2">
    <name type="scientific">Robertmurraya siralis</name>
    <dbReference type="NCBI Taxonomy" id="77777"/>
    <lineage>
        <taxon>Bacteria</taxon>
        <taxon>Bacillati</taxon>
        <taxon>Bacillota</taxon>
        <taxon>Bacilli</taxon>
        <taxon>Bacillales</taxon>
        <taxon>Bacillaceae</taxon>
        <taxon>Robertmurraya</taxon>
    </lineage>
</organism>
<keyword evidence="2" id="KW-1185">Reference proteome</keyword>
<comment type="caution">
    <text evidence="1">The sequence shown here is derived from an EMBL/GenBank/DDBJ whole genome shotgun (WGS) entry which is preliminary data.</text>
</comment>
<dbReference type="EMBL" id="BORC01000003">
    <property type="protein sequence ID" value="GIN62409.1"/>
    <property type="molecule type" value="Genomic_DNA"/>
</dbReference>
<evidence type="ECO:0000313" key="2">
    <source>
        <dbReference type="Proteomes" id="UP000682111"/>
    </source>
</evidence>
<dbReference type="Proteomes" id="UP000682111">
    <property type="component" value="Unassembled WGS sequence"/>
</dbReference>
<protein>
    <submittedName>
        <fullName evidence="1">Uncharacterized protein</fullName>
    </submittedName>
</protein>